<organism evidence="1 2">
    <name type="scientific">Nicotiana tabacum</name>
    <name type="common">Common tobacco</name>
    <dbReference type="NCBI Taxonomy" id="4097"/>
    <lineage>
        <taxon>Eukaryota</taxon>
        <taxon>Viridiplantae</taxon>
        <taxon>Streptophyta</taxon>
        <taxon>Embryophyta</taxon>
        <taxon>Tracheophyta</taxon>
        <taxon>Spermatophyta</taxon>
        <taxon>Magnoliopsida</taxon>
        <taxon>eudicotyledons</taxon>
        <taxon>Gunneridae</taxon>
        <taxon>Pentapetalae</taxon>
        <taxon>asterids</taxon>
        <taxon>lamiids</taxon>
        <taxon>Solanales</taxon>
        <taxon>Solanaceae</taxon>
        <taxon>Nicotianoideae</taxon>
        <taxon>Nicotianeae</taxon>
        <taxon>Nicotiana</taxon>
    </lineage>
</organism>
<keyword evidence="1" id="KW-1185">Reference proteome</keyword>
<name>A0AC58T3K8_TOBAC</name>
<reference evidence="2" key="2">
    <citation type="submission" date="2025-08" db="UniProtKB">
        <authorList>
            <consortium name="RefSeq"/>
        </authorList>
    </citation>
    <scope>IDENTIFICATION</scope>
    <source>
        <tissue evidence="2">Leaf</tissue>
    </source>
</reference>
<evidence type="ECO:0000313" key="2">
    <source>
        <dbReference type="RefSeq" id="XP_075091814.1"/>
    </source>
</evidence>
<sequence>MISFSAQFNLSISTPKLDCSSTIPVAYPSRVGVTVVDQHHPIVLQPPDTPGISLISIKLTGHENYALWSSSMRISLLGKNKLGFVDGRNTKEKFDTSLYDLWEKYNAIVLSWIINSVSIELLSGMVYATSAHKGISSVSSYFSKLKEFWTEFDALMPCPGYGCEESKRYVKHFEYQRLLQSLMGLNKSYAQSSNQILNMSPIPSINKDYSMIISEESRRFLADHTSNVPNLTNNQLAQVAASGIPQFTYEQYNQIMQMLGKGNENSGLPMTTGMAHHFKVGKLCLPTRDVATVKHIGSTYIFSGHKITNDLFGGQVKNIGKEGSGLYVLTSKSIIKAIDSTSTTSNSSLFPRSLTIDDTGQHCTVCPVAKQTRLPFSLSTLTAHSNFDIIHANVWGPYRVPTYGGKSVSHSPTVEQSIEPSVDSLASTEVLNSSTASDTSTPFAEIPAETSAPVLPTEASKPSRKSLRVSKPPLWMKYYVLPTQGKSNCCYPLSNYVSYDNISSAYSSSLSAYLAIIEPKFCNEIVQNPKWIAFMKSGITALEENKTWSIVDLPDGKVPIGCKWVFKVKYTALEKVKRYKTRLVAKGSCPQLILQTRCDLQCLKFKMKDLGELKFFLGIKFVRSRKGIVMNQRKYALELIAELGLGRAEPADASLEPNQKLTSTNYDDFINSQSTRNT</sequence>
<reference evidence="1" key="1">
    <citation type="journal article" date="2014" name="Nat. Commun.">
        <title>The tobacco genome sequence and its comparison with those of tomato and potato.</title>
        <authorList>
            <person name="Sierro N."/>
            <person name="Battey J.N."/>
            <person name="Ouadi S."/>
            <person name="Bakaher N."/>
            <person name="Bovet L."/>
            <person name="Willig A."/>
            <person name="Goepfert S."/>
            <person name="Peitsch M.C."/>
            <person name="Ivanov N.V."/>
        </authorList>
    </citation>
    <scope>NUCLEOTIDE SEQUENCE [LARGE SCALE GENOMIC DNA]</scope>
</reference>
<evidence type="ECO:0000313" key="1">
    <source>
        <dbReference type="Proteomes" id="UP000790787"/>
    </source>
</evidence>
<dbReference type="Proteomes" id="UP000790787">
    <property type="component" value="Chromosome 17"/>
</dbReference>
<proteinExistence type="predicted"/>
<accession>A0AC58T3K8</accession>
<gene>
    <name evidence="2" type="primary">LOC142171975</name>
</gene>
<protein>
    <submittedName>
        <fullName evidence="2">Uncharacterized protein LOC142171975</fullName>
    </submittedName>
</protein>
<dbReference type="RefSeq" id="XP_075091814.1">
    <property type="nucleotide sequence ID" value="XM_075235713.1"/>
</dbReference>